<accession>A0A2C5XM07</accession>
<evidence type="ECO:0000313" key="2">
    <source>
        <dbReference type="EMBL" id="PHH66738.1"/>
    </source>
</evidence>
<keyword evidence="3" id="KW-1185">Reference proteome</keyword>
<proteinExistence type="predicted"/>
<feature type="signal peptide" evidence="1">
    <location>
        <begin position="1"/>
        <end position="21"/>
    </location>
</feature>
<reference evidence="2 3" key="1">
    <citation type="submission" date="2017-06" db="EMBL/GenBank/DDBJ databases">
        <title>Ant-infecting Ophiocordyceps genomes reveal a high diversity of potential behavioral manipulation genes and a possible major role for enterotoxins.</title>
        <authorList>
            <person name="De Bekker C."/>
            <person name="Evans H.C."/>
            <person name="Brachmann A."/>
            <person name="Hughes D.P."/>
        </authorList>
    </citation>
    <scope>NUCLEOTIDE SEQUENCE [LARGE SCALE GENOMIC DNA]</scope>
    <source>
        <strain evidence="2 3">Map64</strain>
    </source>
</reference>
<evidence type="ECO:0000256" key="1">
    <source>
        <dbReference type="SAM" id="SignalP"/>
    </source>
</evidence>
<sequence length="299" mass="33661">MAPHVHLLVAAVYSCLHLVSSSTTHQEASPAYICQPFIRGVRWAQLTRCAPETWATHHEQCSKATIASNVESVLPPDLLQTIWTHSGYLPTDFWHALGASFDGNDTDTHWGQLMWFRNAAFHGRTVCWPRVPEFKPSSFVDVLGYLSALLIDPDSLSQPAKKRFMALPPGRLNQHAFHTISSHVDMRSPVVALWLAFLAKTSDQQLTRNELESWPGLVGRVMAHCIRSTLDYSCSWPHGCADDWDDEKPRLPRSYSQVLLNWLHAFDQLRPLVVSFGSVPGMSRPEGLWMMCPSLVHKG</sequence>
<comment type="caution">
    <text evidence="2">The sequence shown here is derived from an EMBL/GenBank/DDBJ whole genome shotgun (WGS) entry which is preliminary data.</text>
</comment>
<evidence type="ECO:0000313" key="3">
    <source>
        <dbReference type="Proteomes" id="UP000226192"/>
    </source>
</evidence>
<protein>
    <submittedName>
        <fullName evidence="2">Uncharacterized protein</fullName>
    </submittedName>
</protein>
<organism evidence="2 3">
    <name type="scientific">Ophiocordyceps australis</name>
    <dbReference type="NCBI Taxonomy" id="1399860"/>
    <lineage>
        <taxon>Eukaryota</taxon>
        <taxon>Fungi</taxon>
        <taxon>Dikarya</taxon>
        <taxon>Ascomycota</taxon>
        <taxon>Pezizomycotina</taxon>
        <taxon>Sordariomycetes</taxon>
        <taxon>Hypocreomycetidae</taxon>
        <taxon>Hypocreales</taxon>
        <taxon>Ophiocordycipitaceae</taxon>
        <taxon>Ophiocordyceps</taxon>
    </lineage>
</organism>
<keyword evidence="1" id="KW-0732">Signal</keyword>
<gene>
    <name evidence="2" type="ORF">CDD81_5870</name>
</gene>
<name>A0A2C5XM07_9HYPO</name>
<dbReference type="Proteomes" id="UP000226192">
    <property type="component" value="Unassembled WGS sequence"/>
</dbReference>
<dbReference type="AlphaFoldDB" id="A0A2C5XM07"/>
<feature type="chain" id="PRO_5012903163" evidence="1">
    <location>
        <begin position="22"/>
        <end position="299"/>
    </location>
</feature>
<dbReference type="EMBL" id="NJET01000005">
    <property type="protein sequence ID" value="PHH66738.1"/>
    <property type="molecule type" value="Genomic_DNA"/>
</dbReference>